<dbReference type="Proteomes" id="UP000789702">
    <property type="component" value="Unassembled WGS sequence"/>
</dbReference>
<organism evidence="1 2">
    <name type="scientific">Dentiscutata heterogama</name>
    <dbReference type="NCBI Taxonomy" id="1316150"/>
    <lineage>
        <taxon>Eukaryota</taxon>
        <taxon>Fungi</taxon>
        <taxon>Fungi incertae sedis</taxon>
        <taxon>Mucoromycota</taxon>
        <taxon>Glomeromycotina</taxon>
        <taxon>Glomeromycetes</taxon>
        <taxon>Diversisporales</taxon>
        <taxon>Gigasporaceae</taxon>
        <taxon>Dentiscutata</taxon>
    </lineage>
</organism>
<sequence length="229" mass="27004">MIALFSRKDLLEEHIKYNYHSQNNPNAGQREIFTEKDLEADSDPVENNIINEKTIKLQKQKPNSYGYALIQTDKKLAKEIPKLCNLEKIKMTEHDWRTYNSARKCYICEGPLHEARYNKATEEKLAEAIYHTEGLSIEEENIFKTASECCICKMKLQADINKNKIRDHDHFTEKYRSPAHRGCNLQLHIKPDEIKISLIYYSRKHYNFYHKIRELGLISEDKIEIIADN</sequence>
<comment type="caution">
    <text evidence="1">The sequence shown here is derived from an EMBL/GenBank/DDBJ whole genome shotgun (WGS) entry which is preliminary data.</text>
</comment>
<accession>A0ACA9M8B2</accession>
<evidence type="ECO:0000313" key="1">
    <source>
        <dbReference type="EMBL" id="CAG8573115.1"/>
    </source>
</evidence>
<reference evidence="1" key="1">
    <citation type="submission" date="2021-06" db="EMBL/GenBank/DDBJ databases">
        <authorList>
            <person name="Kallberg Y."/>
            <person name="Tangrot J."/>
            <person name="Rosling A."/>
        </authorList>
    </citation>
    <scope>NUCLEOTIDE SEQUENCE</scope>
    <source>
        <strain evidence="1">IL203A</strain>
    </source>
</reference>
<proteinExistence type="predicted"/>
<dbReference type="EMBL" id="CAJVPU010007466">
    <property type="protein sequence ID" value="CAG8573115.1"/>
    <property type="molecule type" value="Genomic_DNA"/>
</dbReference>
<gene>
    <name evidence="1" type="ORF">DHETER_LOCUS6151</name>
</gene>
<keyword evidence="2" id="KW-1185">Reference proteome</keyword>
<protein>
    <submittedName>
        <fullName evidence="1">17407_t:CDS:1</fullName>
    </submittedName>
</protein>
<name>A0ACA9M8B2_9GLOM</name>
<evidence type="ECO:0000313" key="2">
    <source>
        <dbReference type="Proteomes" id="UP000789702"/>
    </source>
</evidence>